<dbReference type="EMBL" id="CP089982">
    <property type="protein sequence ID" value="WXA96749.1"/>
    <property type="molecule type" value="Genomic_DNA"/>
</dbReference>
<keyword evidence="2" id="KW-1185">Reference proteome</keyword>
<dbReference type="RefSeq" id="WP_394847365.1">
    <property type="nucleotide sequence ID" value="NZ_CP089982.1"/>
</dbReference>
<name>A0ABZ2KDT0_9BACT</name>
<gene>
    <name evidence="1" type="ORF">LZC95_07855</name>
</gene>
<organism evidence="1 2">
    <name type="scientific">Pendulispora brunnea</name>
    <dbReference type="NCBI Taxonomy" id="2905690"/>
    <lineage>
        <taxon>Bacteria</taxon>
        <taxon>Pseudomonadati</taxon>
        <taxon>Myxococcota</taxon>
        <taxon>Myxococcia</taxon>
        <taxon>Myxococcales</taxon>
        <taxon>Sorangiineae</taxon>
        <taxon>Pendulisporaceae</taxon>
        <taxon>Pendulispora</taxon>
    </lineage>
</organism>
<reference evidence="1 2" key="1">
    <citation type="submission" date="2021-12" db="EMBL/GenBank/DDBJ databases">
        <title>Discovery of the Pendulisporaceae a myxobacterial family with distinct sporulation behavior and unique specialized metabolism.</title>
        <authorList>
            <person name="Garcia R."/>
            <person name="Popoff A."/>
            <person name="Bader C.D."/>
            <person name="Loehr J."/>
            <person name="Walesch S."/>
            <person name="Walt C."/>
            <person name="Boldt J."/>
            <person name="Bunk B."/>
            <person name="Haeckl F.J.F.P.J."/>
            <person name="Gunesch A.P."/>
            <person name="Birkelbach J."/>
            <person name="Nuebel U."/>
            <person name="Pietschmann T."/>
            <person name="Bach T."/>
            <person name="Mueller R."/>
        </authorList>
    </citation>
    <scope>NUCLEOTIDE SEQUENCE [LARGE SCALE GENOMIC DNA]</scope>
    <source>
        <strain evidence="1 2">MSr12523</strain>
    </source>
</reference>
<dbReference type="Proteomes" id="UP001379533">
    <property type="component" value="Chromosome"/>
</dbReference>
<protein>
    <submittedName>
        <fullName evidence="1">Uncharacterized protein</fullName>
    </submittedName>
</protein>
<proteinExistence type="predicted"/>
<accession>A0ABZ2KDT0</accession>
<evidence type="ECO:0000313" key="2">
    <source>
        <dbReference type="Proteomes" id="UP001379533"/>
    </source>
</evidence>
<sequence length="269" mass="30379">MPTHTTLSGQTIEYAPSQPVAQFLKRLKAMSEDPDISEGEMIAFAYGLKNPLLDHSIFPERGAVTKEVLSAPAYQVMTDLLARKRVQQDGIDVEKLAAEFTVSVSEAARELGKTPAAIRQAIQYRRVRAWMKTGPKGKQDYFLRPESVRTLGAIMRGSKDSTPGPLLVRVGHIAGNMVEIKHPGDLEDRKKDARREIIEGRIPRWKRVAFRYGGGVNQSPRLRVIEPADEPNEFTWGGEFFIRGNFKYVGETVNNRKRQEEEWATFQPL</sequence>
<evidence type="ECO:0000313" key="1">
    <source>
        <dbReference type="EMBL" id="WXA96749.1"/>
    </source>
</evidence>